<protein>
    <submittedName>
        <fullName evidence="13">Probable G-protein coupled receptor 139</fullName>
    </submittedName>
</protein>
<dbReference type="InterPro" id="IPR017452">
    <property type="entry name" value="GPCR_Rhodpsn_7TM"/>
</dbReference>
<reference evidence="12" key="1">
    <citation type="journal article" date="2020" name="Nat. Ecol. Evol.">
        <title>Deeply conserved synteny resolves early events in vertebrate evolution.</title>
        <authorList>
            <person name="Simakov O."/>
            <person name="Marletaz F."/>
            <person name="Yue J.X."/>
            <person name="O'Connell B."/>
            <person name="Jenkins J."/>
            <person name="Brandt A."/>
            <person name="Calef R."/>
            <person name="Tung C.H."/>
            <person name="Huang T.K."/>
            <person name="Schmutz J."/>
            <person name="Satoh N."/>
            <person name="Yu J.K."/>
            <person name="Putnam N.H."/>
            <person name="Green R.E."/>
            <person name="Rokhsar D.S."/>
        </authorList>
    </citation>
    <scope>NUCLEOTIDE SEQUENCE [LARGE SCALE GENOMIC DNA]</scope>
    <source>
        <strain evidence="12">S238N-H82</strain>
    </source>
</reference>
<evidence type="ECO:0000256" key="7">
    <source>
        <dbReference type="ARBA" id="ARBA00023170"/>
    </source>
</evidence>
<keyword evidence="8" id="KW-0807">Transducer</keyword>
<evidence type="ECO:0000313" key="13">
    <source>
        <dbReference type="RefSeq" id="XP_035699526.1"/>
    </source>
</evidence>
<evidence type="ECO:0000256" key="8">
    <source>
        <dbReference type="ARBA" id="ARBA00023224"/>
    </source>
</evidence>
<evidence type="ECO:0000256" key="5">
    <source>
        <dbReference type="ARBA" id="ARBA00023040"/>
    </source>
</evidence>
<dbReference type="PROSITE" id="PS50262">
    <property type="entry name" value="G_PROTEIN_RECEP_F1_2"/>
    <property type="match status" value="1"/>
</dbReference>
<keyword evidence="4 10" id="KW-1133">Transmembrane helix</keyword>
<keyword evidence="12" id="KW-1185">Reference proteome</keyword>
<evidence type="ECO:0000256" key="6">
    <source>
        <dbReference type="ARBA" id="ARBA00023136"/>
    </source>
</evidence>
<dbReference type="Pfam" id="PF00001">
    <property type="entry name" value="7tm_1"/>
    <property type="match status" value="1"/>
</dbReference>
<evidence type="ECO:0000313" key="12">
    <source>
        <dbReference type="Proteomes" id="UP000001554"/>
    </source>
</evidence>
<dbReference type="Gene3D" id="1.20.1070.10">
    <property type="entry name" value="Rhodopsin 7-helix transmembrane proteins"/>
    <property type="match status" value="1"/>
</dbReference>
<dbReference type="AlphaFoldDB" id="A0A9J7NDL3"/>
<dbReference type="OMA" id="NDTAMFN"/>
<evidence type="ECO:0000256" key="4">
    <source>
        <dbReference type="ARBA" id="ARBA00022989"/>
    </source>
</evidence>
<dbReference type="PRINTS" id="PR00237">
    <property type="entry name" value="GPCRRHODOPSN"/>
</dbReference>
<proteinExistence type="predicted"/>
<feature type="transmembrane region" description="Helical" evidence="10">
    <location>
        <begin position="46"/>
        <end position="70"/>
    </location>
</feature>
<keyword evidence="5" id="KW-0297">G-protein coupled receptor</keyword>
<feature type="region of interest" description="Disordered" evidence="9">
    <location>
        <begin position="414"/>
        <end position="442"/>
    </location>
</feature>
<dbReference type="Proteomes" id="UP000001554">
    <property type="component" value="Chromosome 15"/>
</dbReference>
<keyword evidence="7 13" id="KW-0675">Receptor</keyword>
<keyword evidence="2" id="KW-1003">Cell membrane</keyword>
<feature type="transmembrane region" description="Helical" evidence="10">
    <location>
        <begin position="124"/>
        <end position="144"/>
    </location>
</feature>
<organism evidence="12 13">
    <name type="scientific">Branchiostoma floridae</name>
    <name type="common">Florida lancelet</name>
    <name type="synonym">Amphioxus</name>
    <dbReference type="NCBI Taxonomy" id="7739"/>
    <lineage>
        <taxon>Eukaryota</taxon>
        <taxon>Metazoa</taxon>
        <taxon>Chordata</taxon>
        <taxon>Cephalochordata</taxon>
        <taxon>Leptocardii</taxon>
        <taxon>Amphioxiformes</taxon>
        <taxon>Branchiostomatidae</taxon>
        <taxon>Branchiostoma</taxon>
    </lineage>
</organism>
<dbReference type="PANTHER" id="PTHR46272">
    <property type="entry name" value="G_PROTEIN_RECEP_F1_2 DOMAIN-CONTAINING PROTEIN"/>
    <property type="match status" value="1"/>
</dbReference>
<dbReference type="GO" id="GO:0005886">
    <property type="term" value="C:plasma membrane"/>
    <property type="evidence" value="ECO:0007669"/>
    <property type="project" value="UniProtKB-SubCell"/>
</dbReference>
<evidence type="ECO:0000259" key="11">
    <source>
        <dbReference type="PROSITE" id="PS50262"/>
    </source>
</evidence>
<name>A0A9J7NDL3_BRAFL</name>
<keyword evidence="6 10" id="KW-0472">Membrane</keyword>
<comment type="subcellular location">
    <subcellularLocation>
        <location evidence="1">Cell membrane</location>
        <topology evidence="1">Multi-pass membrane protein</topology>
    </subcellularLocation>
</comment>
<dbReference type="OrthoDB" id="9990906at2759"/>
<feature type="domain" description="G-protein coupled receptors family 1 profile" evidence="11">
    <location>
        <begin position="62"/>
        <end position="321"/>
    </location>
</feature>
<feature type="compositionally biased region" description="Low complexity" evidence="9">
    <location>
        <begin position="414"/>
        <end position="430"/>
    </location>
</feature>
<feature type="transmembrane region" description="Helical" evidence="10">
    <location>
        <begin position="250"/>
        <end position="268"/>
    </location>
</feature>
<dbReference type="InterPro" id="IPR052477">
    <property type="entry name" value="Orphan_GPCR1"/>
</dbReference>
<evidence type="ECO:0000256" key="10">
    <source>
        <dbReference type="SAM" id="Phobius"/>
    </source>
</evidence>
<dbReference type="InterPro" id="IPR000276">
    <property type="entry name" value="GPCR_Rhodpsn"/>
</dbReference>
<dbReference type="RefSeq" id="XP_035699526.1">
    <property type="nucleotide sequence ID" value="XM_035843633.1"/>
</dbReference>
<feature type="transmembrane region" description="Helical" evidence="10">
    <location>
        <begin position="82"/>
        <end position="104"/>
    </location>
</feature>
<accession>A0A9J7NDL3</accession>
<feature type="transmembrane region" description="Helical" evidence="10">
    <location>
        <begin position="306"/>
        <end position="324"/>
    </location>
</feature>
<dbReference type="PANTHER" id="PTHR46272:SF2">
    <property type="entry name" value="OCTOPAMINE RECEPTOR-LIKE"/>
    <property type="match status" value="1"/>
</dbReference>
<evidence type="ECO:0000256" key="1">
    <source>
        <dbReference type="ARBA" id="ARBA00004651"/>
    </source>
</evidence>
<dbReference type="KEGG" id="bfo:118432109"/>
<feature type="transmembrane region" description="Helical" evidence="10">
    <location>
        <begin position="211"/>
        <end position="229"/>
    </location>
</feature>
<evidence type="ECO:0000256" key="3">
    <source>
        <dbReference type="ARBA" id="ARBA00022692"/>
    </source>
</evidence>
<dbReference type="SUPFAM" id="SSF81321">
    <property type="entry name" value="Family A G protein-coupled receptor-like"/>
    <property type="match status" value="1"/>
</dbReference>
<keyword evidence="3 10" id="KW-0812">Transmembrane</keyword>
<dbReference type="GeneID" id="118432109"/>
<gene>
    <name evidence="13" type="primary">LOC118432109</name>
</gene>
<evidence type="ECO:0000256" key="9">
    <source>
        <dbReference type="SAM" id="MobiDB-lite"/>
    </source>
</evidence>
<sequence length="442" mass="49378">MATEATSIEWDFLDNDTAMFNDTAGMPHVMRGPSPEFLAKAAKFNLFYNIMTYFILVIGVPGNVLSFVVMMGPRLRKAPSSLYLAALAVVDTIFLLTSVGLQILHDEDIIHASDVYCKLTKFLVRSSGYLSAWITTAFTVERYIAVCHPMRRSALCTMDKTRKVLLGMVLVVCSVSCLEFWAQVERENMCVFRDPQTWLNITIYDMTAGRLIPTAAVGVINIVIVIRVLQTQKNRQNLSKCAKETEKRQNQITVVLFTVSTTFFLLTVPQSVSVVYDLSSHGGLHGGLQDIDEDTLFRKQVTNHTLALMFKLNFSVNFILYCVTGRRFREAFLRIFCRCLPVEYRGGKRELLYKSSRFTQSTRFSNYCHAVQPGSASTPMGLSCIDHSTISLHSLHPHMNYSVSKHSNLSVTTPLTPAPLPSADSDASSAKNGGAKFQTSRV</sequence>
<reference evidence="13" key="2">
    <citation type="submission" date="2025-08" db="UniProtKB">
        <authorList>
            <consortium name="RefSeq"/>
        </authorList>
    </citation>
    <scope>IDENTIFICATION</scope>
    <source>
        <strain evidence="13">S238N-H82</strain>
        <tissue evidence="13">Testes</tissue>
    </source>
</reference>
<feature type="transmembrane region" description="Helical" evidence="10">
    <location>
        <begin position="164"/>
        <end position="182"/>
    </location>
</feature>
<evidence type="ECO:0000256" key="2">
    <source>
        <dbReference type="ARBA" id="ARBA00022475"/>
    </source>
</evidence>
<dbReference type="GO" id="GO:0004930">
    <property type="term" value="F:G protein-coupled receptor activity"/>
    <property type="evidence" value="ECO:0007669"/>
    <property type="project" value="UniProtKB-KW"/>
</dbReference>
<dbReference type="CDD" id="cd14978">
    <property type="entry name" value="7tmA_FMRFamide_R-like"/>
    <property type="match status" value="1"/>
</dbReference>